<organism evidence="3 4">
    <name type="scientific">Nocardioides alpinus</name>
    <dbReference type="NCBI Taxonomy" id="748909"/>
    <lineage>
        <taxon>Bacteria</taxon>
        <taxon>Bacillati</taxon>
        <taxon>Actinomycetota</taxon>
        <taxon>Actinomycetes</taxon>
        <taxon>Propionibacteriales</taxon>
        <taxon>Nocardioidaceae</taxon>
        <taxon>Nocardioides</taxon>
    </lineage>
</organism>
<evidence type="ECO:0000256" key="1">
    <source>
        <dbReference type="SAM" id="SignalP"/>
    </source>
</evidence>
<feature type="chain" id="PRO_5011571844" evidence="1">
    <location>
        <begin position="23"/>
        <end position="464"/>
    </location>
</feature>
<dbReference type="AlphaFoldDB" id="A0A1I1A383"/>
<evidence type="ECO:0000313" key="4">
    <source>
        <dbReference type="Proteomes" id="UP000199113"/>
    </source>
</evidence>
<evidence type="ECO:0000313" key="2">
    <source>
        <dbReference type="EMBL" id="PKH42129.1"/>
    </source>
</evidence>
<evidence type="ECO:0000313" key="3">
    <source>
        <dbReference type="EMBL" id="SFB32449.1"/>
    </source>
</evidence>
<keyword evidence="5" id="KW-1185">Reference proteome</keyword>
<dbReference type="EMBL" id="FOKC01000007">
    <property type="protein sequence ID" value="SFB32449.1"/>
    <property type="molecule type" value="Genomic_DNA"/>
</dbReference>
<reference evidence="3" key="1">
    <citation type="submission" date="2016-10" db="EMBL/GenBank/DDBJ databases">
        <authorList>
            <person name="de Groot N.N."/>
        </authorList>
    </citation>
    <scope>NUCLEOTIDE SEQUENCE [LARGE SCALE GENOMIC DNA]</scope>
    <source>
        <strain evidence="3">CGMCC 1.10697</strain>
    </source>
</reference>
<gene>
    <name evidence="2" type="ORF">CXG46_06525</name>
    <name evidence="3" type="ORF">SAMN05192575_107185</name>
</gene>
<dbReference type="Proteomes" id="UP000233565">
    <property type="component" value="Unassembled WGS sequence"/>
</dbReference>
<feature type="signal peptide" evidence="1">
    <location>
        <begin position="1"/>
        <end position="22"/>
    </location>
</feature>
<name>A0A1I1A383_9ACTN</name>
<accession>A0A1I1A383</accession>
<dbReference type="Proteomes" id="UP000199113">
    <property type="component" value="Unassembled WGS sequence"/>
</dbReference>
<dbReference type="STRING" id="748909.SAMN05192575_107185"/>
<reference evidence="2 5" key="2">
    <citation type="submission" date="2017-12" db="EMBL/GenBank/DDBJ databases">
        <title>Pharmacopeia of the Arctic Ocean.</title>
        <authorList>
            <person name="Collins E."/>
            <person name="Ducluzeau A.-L."/>
        </authorList>
    </citation>
    <scope>NUCLEOTIDE SEQUENCE [LARGE SCALE GENOMIC DNA]</scope>
    <source>
        <strain evidence="2 5">DSM 23325</strain>
    </source>
</reference>
<proteinExistence type="predicted"/>
<evidence type="ECO:0000313" key="5">
    <source>
        <dbReference type="Proteomes" id="UP000233565"/>
    </source>
</evidence>
<dbReference type="EMBL" id="PJBV01000013">
    <property type="protein sequence ID" value="PKH42129.1"/>
    <property type="molecule type" value="Genomic_DNA"/>
</dbReference>
<dbReference type="OrthoDB" id="10008216at2"/>
<protein>
    <submittedName>
        <fullName evidence="3">Uncharacterized protein</fullName>
    </submittedName>
</protein>
<sequence>MLRRLGGCAIALALLLPTQAMASPPSSPDARVGSAVTKSRTVKLGHKPVRATTATKVRLTFKGRKGQLVHLARVDAADECGGRTLRSGGKTVKPWAQGYWRLPRTATYTAINKPCRTGEKTSVKLQVRRVVREDRLLEDAPIDVGANQRVTHLVPFRVLDGERAGLSGTDRIALIRPDRSITRDVAPDQTGFTVGSGTGAVGHDVPSPAGRYFLEVAPRAQVSLFVTMLRTVSVDGAPVVVPAGRYARLAFTGQAGQWIYPELTVATTGASATSHRLTNVVTPSDEFLPAVSVPCPGATCAATGVTQLPVSGTYVVSVPISPGDDVAVSVRVRSALRAAPATVDGPPVSLTATSPGQWVVSDLPELPRDASGGSGVTMTASNASPSLTDWRVRAVSGYGPCNPGLFNDCFDIHGAPNAFTLSPTTLSSPVPWDTFAHQAVAVLAVPPGVTGSLDLALTRPPSGS</sequence>
<dbReference type="RefSeq" id="WP_091199807.1">
    <property type="nucleotide sequence ID" value="NZ_FOKC01000007.1"/>
</dbReference>
<keyword evidence="1" id="KW-0732">Signal</keyword>